<organism evidence="1 2">
    <name type="scientific">Lentinus brumalis</name>
    <dbReference type="NCBI Taxonomy" id="2498619"/>
    <lineage>
        <taxon>Eukaryota</taxon>
        <taxon>Fungi</taxon>
        <taxon>Dikarya</taxon>
        <taxon>Basidiomycota</taxon>
        <taxon>Agaricomycotina</taxon>
        <taxon>Agaricomycetes</taxon>
        <taxon>Polyporales</taxon>
        <taxon>Polyporaceae</taxon>
        <taxon>Lentinus</taxon>
    </lineage>
</organism>
<reference evidence="1 2" key="1">
    <citation type="journal article" date="2018" name="Biotechnol. Biofuels">
        <title>Integrative visual omics of the white-rot fungus Polyporus brumalis exposes the biotechnological potential of its oxidative enzymes for delignifying raw plant biomass.</title>
        <authorList>
            <person name="Miyauchi S."/>
            <person name="Rancon A."/>
            <person name="Drula E."/>
            <person name="Hage H."/>
            <person name="Chaduli D."/>
            <person name="Favel A."/>
            <person name="Grisel S."/>
            <person name="Henrissat B."/>
            <person name="Herpoel-Gimbert I."/>
            <person name="Ruiz-Duenas F.J."/>
            <person name="Chevret D."/>
            <person name="Hainaut M."/>
            <person name="Lin J."/>
            <person name="Wang M."/>
            <person name="Pangilinan J."/>
            <person name="Lipzen A."/>
            <person name="Lesage-Meessen L."/>
            <person name="Navarro D."/>
            <person name="Riley R."/>
            <person name="Grigoriev I.V."/>
            <person name="Zhou S."/>
            <person name="Raouche S."/>
            <person name="Rosso M.N."/>
        </authorList>
    </citation>
    <scope>NUCLEOTIDE SEQUENCE [LARGE SCALE GENOMIC DNA]</scope>
    <source>
        <strain evidence="1 2">BRFM 1820</strain>
    </source>
</reference>
<dbReference type="OrthoDB" id="2764804at2759"/>
<evidence type="ECO:0000313" key="2">
    <source>
        <dbReference type="Proteomes" id="UP000256964"/>
    </source>
</evidence>
<gene>
    <name evidence="1" type="ORF">OH76DRAFT_645738</name>
</gene>
<protein>
    <submittedName>
        <fullName evidence="1">Uncharacterized protein</fullName>
    </submittedName>
</protein>
<keyword evidence="2" id="KW-1185">Reference proteome</keyword>
<evidence type="ECO:0000313" key="1">
    <source>
        <dbReference type="EMBL" id="RDX48639.1"/>
    </source>
</evidence>
<dbReference type="EMBL" id="KZ857410">
    <property type="protein sequence ID" value="RDX48639.1"/>
    <property type="molecule type" value="Genomic_DNA"/>
</dbReference>
<accession>A0A371D7Z0</accession>
<dbReference type="AlphaFoldDB" id="A0A371D7Z0"/>
<name>A0A371D7Z0_9APHY</name>
<proteinExistence type="predicted"/>
<dbReference type="Proteomes" id="UP000256964">
    <property type="component" value="Unassembled WGS sequence"/>
</dbReference>
<sequence>MSRTRGTVQTVEMSSIAAVEHAHQRSILLSGVTVQKIVPSEIGPPQNSVDTSTEEVAFVQHVADVMAVLGHASVPITLSENLTPEYASDDGHVSEWIHGRCYRKIYHRIQESKRIWGDGVLKTALASWKPSEEEHGRFQAREVDIPPVYAEVLKTCGFEVRTFDFDTAPDWIRCISTILKQLEDAFAIEPTSKRVRLAVSTRRLNRA</sequence>